<dbReference type="PANTHER" id="PTHR23250">
    <property type="entry name" value="DYSFERLIN-RELATED"/>
    <property type="match status" value="1"/>
</dbReference>
<dbReference type="InterPro" id="IPR010482">
    <property type="entry name" value="TECPR1-like_DysF"/>
</dbReference>
<proteinExistence type="inferred from homology"/>
<keyword evidence="2" id="KW-0677">Repeat</keyword>
<evidence type="ECO:0000313" key="6">
    <source>
        <dbReference type="Proteomes" id="UP000759131"/>
    </source>
</evidence>
<evidence type="ECO:0000313" key="5">
    <source>
        <dbReference type="EMBL" id="CAD7635429.1"/>
    </source>
</evidence>
<name>A0A7R9Q7S0_9ACAR</name>
<dbReference type="GO" id="GO:0098588">
    <property type="term" value="C:bounding membrane of organelle"/>
    <property type="evidence" value="ECO:0007669"/>
    <property type="project" value="UniProtKB-ARBA"/>
</dbReference>
<dbReference type="OrthoDB" id="72441at2759"/>
<dbReference type="Proteomes" id="UP000759131">
    <property type="component" value="Unassembled WGS sequence"/>
</dbReference>
<sequence length="280" mass="32004">MQCNHLWSVDNCGTVHSLDIKSKQWSQLSYQRLEFKRVSSSPQSIWAIGGDHQIYIYVPSNDIPIRVCDLTYENQRWNPLNQFSSSLLPTDRPQFSCADGSLALPKEGFVLPSKGWSYESDWYIETNIEGEPLEPEGWSYAIDFPMKFSSEKHWSSLVRRRRWLRFRRYVCINEWALVESIHGDFVTEPFIDISTGGYEMSGSDNDMLAVWAVTVIGRVIYRKGIDKYSPEGVSWVNVKVPVGWEVNQISCGPTGLVWAVAWDGSALVRSGVNRDTIYGN</sequence>
<dbReference type="InterPro" id="IPR006624">
    <property type="entry name" value="Beta-propeller_rpt_TECPR"/>
</dbReference>
<evidence type="ECO:0000259" key="3">
    <source>
        <dbReference type="SMART" id="SM00693"/>
    </source>
</evidence>
<gene>
    <name evidence="5" type="ORF">OSB1V03_LOCUS15820</name>
</gene>
<evidence type="ECO:0000256" key="1">
    <source>
        <dbReference type="ARBA" id="ARBA00005966"/>
    </source>
</evidence>
<comment type="similarity">
    <text evidence="1">Belongs to the TECPR1 family.</text>
</comment>
<dbReference type="SMART" id="SM00706">
    <property type="entry name" value="TECPR"/>
    <property type="match status" value="2"/>
</dbReference>
<feature type="domain" description="Peroxin/Ferlin" evidence="4">
    <location>
        <begin position="137"/>
        <end position="170"/>
    </location>
</feature>
<dbReference type="AlphaFoldDB" id="A0A7R9Q7S0"/>
<feature type="non-terminal residue" evidence="5">
    <location>
        <position position="1"/>
    </location>
</feature>
<dbReference type="GO" id="GO:0005737">
    <property type="term" value="C:cytoplasm"/>
    <property type="evidence" value="ECO:0007669"/>
    <property type="project" value="UniProtKB-ARBA"/>
</dbReference>
<dbReference type="EMBL" id="CAJPIZ010016850">
    <property type="protein sequence ID" value="CAG2115859.1"/>
    <property type="molecule type" value="Genomic_DNA"/>
</dbReference>
<protein>
    <recommendedName>
        <fullName evidence="3 4">Peroxin/Ferlin domain-containing protein</fullName>
    </recommendedName>
</protein>
<evidence type="ECO:0000259" key="4">
    <source>
        <dbReference type="SMART" id="SM00694"/>
    </source>
</evidence>
<dbReference type="InterPro" id="IPR006614">
    <property type="entry name" value="Peroxin/Ferlin"/>
</dbReference>
<reference evidence="5" key="1">
    <citation type="submission" date="2020-11" db="EMBL/GenBank/DDBJ databases">
        <authorList>
            <person name="Tran Van P."/>
        </authorList>
    </citation>
    <scope>NUCLEOTIDE SEQUENCE</scope>
</reference>
<dbReference type="Pfam" id="PF06398">
    <property type="entry name" value="Pex24p"/>
    <property type="match status" value="1"/>
</dbReference>
<dbReference type="PANTHER" id="PTHR23250:SF1">
    <property type="entry name" value="TECTONIN BETA-PROPELLER REPEAT-CONTAINING PROTEIN 1"/>
    <property type="match status" value="1"/>
</dbReference>
<dbReference type="SMART" id="SM00693">
    <property type="entry name" value="DysFN"/>
    <property type="match status" value="1"/>
</dbReference>
<dbReference type="SMART" id="SM00694">
    <property type="entry name" value="DysFC"/>
    <property type="match status" value="1"/>
</dbReference>
<dbReference type="Pfam" id="PF06462">
    <property type="entry name" value="Hyd_WA"/>
    <property type="match status" value="2"/>
</dbReference>
<feature type="domain" description="Peroxin/Ferlin" evidence="3">
    <location>
        <begin position="64"/>
        <end position="125"/>
    </location>
</feature>
<evidence type="ECO:0000256" key="2">
    <source>
        <dbReference type="ARBA" id="ARBA00022737"/>
    </source>
</evidence>
<dbReference type="InterPro" id="IPR051513">
    <property type="entry name" value="Tectonin_beta-prop"/>
</dbReference>
<dbReference type="SUPFAM" id="SSF101908">
    <property type="entry name" value="Putative isomerase YbhE"/>
    <property type="match status" value="1"/>
</dbReference>
<dbReference type="EMBL" id="OC871425">
    <property type="protein sequence ID" value="CAD7635429.1"/>
    <property type="molecule type" value="Genomic_DNA"/>
</dbReference>
<accession>A0A7R9Q7S0</accession>
<organism evidence="5">
    <name type="scientific">Medioppia subpectinata</name>
    <dbReference type="NCBI Taxonomy" id="1979941"/>
    <lineage>
        <taxon>Eukaryota</taxon>
        <taxon>Metazoa</taxon>
        <taxon>Ecdysozoa</taxon>
        <taxon>Arthropoda</taxon>
        <taxon>Chelicerata</taxon>
        <taxon>Arachnida</taxon>
        <taxon>Acari</taxon>
        <taxon>Acariformes</taxon>
        <taxon>Sarcoptiformes</taxon>
        <taxon>Oribatida</taxon>
        <taxon>Brachypylina</taxon>
        <taxon>Oppioidea</taxon>
        <taxon>Oppiidae</taxon>
        <taxon>Medioppia</taxon>
    </lineage>
</organism>
<keyword evidence="6" id="KW-1185">Reference proteome</keyword>